<proteinExistence type="predicted"/>
<organism evidence="1 2">
    <name type="scientific">Dreissena polymorpha</name>
    <name type="common">Zebra mussel</name>
    <name type="synonym">Mytilus polymorpha</name>
    <dbReference type="NCBI Taxonomy" id="45954"/>
    <lineage>
        <taxon>Eukaryota</taxon>
        <taxon>Metazoa</taxon>
        <taxon>Spiralia</taxon>
        <taxon>Lophotrochozoa</taxon>
        <taxon>Mollusca</taxon>
        <taxon>Bivalvia</taxon>
        <taxon>Autobranchia</taxon>
        <taxon>Heteroconchia</taxon>
        <taxon>Euheterodonta</taxon>
        <taxon>Imparidentia</taxon>
        <taxon>Neoheterodontei</taxon>
        <taxon>Myida</taxon>
        <taxon>Dreissenoidea</taxon>
        <taxon>Dreissenidae</taxon>
        <taxon>Dreissena</taxon>
    </lineage>
</organism>
<dbReference type="EMBL" id="JAIWYP010000011">
    <property type="protein sequence ID" value="KAH3735179.1"/>
    <property type="molecule type" value="Genomic_DNA"/>
</dbReference>
<reference evidence="1" key="2">
    <citation type="submission" date="2020-11" db="EMBL/GenBank/DDBJ databases">
        <authorList>
            <person name="McCartney M.A."/>
            <person name="Auch B."/>
            <person name="Kono T."/>
            <person name="Mallez S."/>
            <person name="Becker A."/>
            <person name="Gohl D.M."/>
            <person name="Silverstein K.A.T."/>
            <person name="Koren S."/>
            <person name="Bechman K.B."/>
            <person name="Herman A."/>
            <person name="Abrahante J.E."/>
            <person name="Garbe J."/>
        </authorList>
    </citation>
    <scope>NUCLEOTIDE SEQUENCE</scope>
    <source>
        <strain evidence="1">Duluth1</strain>
        <tissue evidence="1">Whole animal</tissue>
    </source>
</reference>
<dbReference type="Proteomes" id="UP000828390">
    <property type="component" value="Unassembled WGS sequence"/>
</dbReference>
<dbReference type="AlphaFoldDB" id="A0A9D4CZ18"/>
<evidence type="ECO:0000313" key="2">
    <source>
        <dbReference type="Proteomes" id="UP000828390"/>
    </source>
</evidence>
<comment type="caution">
    <text evidence="1">The sequence shown here is derived from an EMBL/GenBank/DDBJ whole genome shotgun (WGS) entry which is preliminary data.</text>
</comment>
<accession>A0A9D4CZ18</accession>
<reference evidence="1" key="1">
    <citation type="journal article" date="2019" name="bioRxiv">
        <title>The Genome of the Zebra Mussel, Dreissena polymorpha: A Resource for Invasive Species Research.</title>
        <authorList>
            <person name="McCartney M.A."/>
            <person name="Auch B."/>
            <person name="Kono T."/>
            <person name="Mallez S."/>
            <person name="Zhang Y."/>
            <person name="Obille A."/>
            <person name="Becker A."/>
            <person name="Abrahante J.E."/>
            <person name="Garbe J."/>
            <person name="Badalamenti J.P."/>
            <person name="Herman A."/>
            <person name="Mangelson H."/>
            <person name="Liachko I."/>
            <person name="Sullivan S."/>
            <person name="Sone E.D."/>
            <person name="Koren S."/>
            <person name="Silverstein K.A.T."/>
            <person name="Beckman K.B."/>
            <person name="Gohl D.M."/>
        </authorList>
    </citation>
    <scope>NUCLEOTIDE SEQUENCE</scope>
    <source>
        <strain evidence="1">Duluth1</strain>
        <tissue evidence="1">Whole animal</tissue>
    </source>
</reference>
<gene>
    <name evidence="1" type="ORF">DPMN_041641</name>
</gene>
<protein>
    <submittedName>
        <fullName evidence="1">Uncharacterized protein</fullName>
    </submittedName>
</protein>
<sequence length="55" mass="6142">MEKRSTSSQRSEVTVLTIQFDTPKVTSFFKKSQCPKSTPTVGMITSFLFLVLAVL</sequence>
<name>A0A9D4CZ18_DREPO</name>
<keyword evidence="2" id="KW-1185">Reference proteome</keyword>
<evidence type="ECO:0000313" key="1">
    <source>
        <dbReference type="EMBL" id="KAH3735179.1"/>
    </source>
</evidence>